<dbReference type="EMBL" id="LAZR01010608">
    <property type="protein sequence ID" value="KKM66058.1"/>
    <property type="molecule type" value="Genomic_DNA"/>
</dbReference>
<gene>
    <name evidence="1" type="ORF">LCGC14_1485100</name>
</gene>
<comment type="caution">
    <text evidence="1">The sequence shown here is derived from an EMBL/GenBank/DDBJ whole genome shotgun (WGS) entry which is preliminary data.</text>
</comment>
<reference evidence="1" key="1">
    <citation type="journal article" date="2015" name="Nature">
        <title>Complex archaea that bridge the gap between prokaryotes and eukaryotes.</title>
        <authorList>
            <person name="Spang A."/>
            <person name="Saw J.H."/>
            <person name="Jorgensen S.L."/>
            <person name="Zaremba-Niedzwiedzka K."/>
            <person name="Martijn J."/>
            <person name="Lind A.E."/>
            <person name="van Eijk R."/>
            <person name="Schleper C."/>
            <person name="Guy L."/>
            <person name="Ettema T.J."/>
        </authorList>
    </citation>
    <scope>NUCLEOTIDE SEQUENCE</scope>
</reference>
<name>A0A0F9J921_9ZZZZ</name>
<evidence type="ECO:0000313" key="1">
    <source>
        <dbReference type="EMBL" id="KKM66058.1"/>
    </source>
</evidence>
<organism evidence="1">
    <name type="scientific">marine sediment metagenome</name>
    <dbReference type="NCBI Taxonomy" id="412755"/>
    <lineage>
        <taxon>unclassified sequences</taxon>
        <taxon>metagenomes</taxon>
        <taxon>ecological metagenomes</taxon>
    </lineage>
</organism>
<protein>
    <submittedName>
        <fullName evidence="1">Uncharacterized protein</fullName>
    </submittedName>
</protein>
<sequence length="61" mass="7159">MIKLKTYLFHELSSYLPLLEGEEFDALVARGKELKQWTVQELEELKERYNCAKLKGVNITT</sequence>
<dbReference type="AlphaFoldDB" id="A0A0F9J921"/>
<proteinExistence type="predicted"/>
<accession>A0A0F9J921</accession>